<gene>
    <name evidence="1" type="ORF">LCMAC103_03450</name>
</gene>
<reference evidence="1" key="1">
    <citation type="journal article" date="2019" name="MBio">
        <title>Virus Genomes from Deep Sea Sediments Expand the Ocean Megavirome and Support Independent Origins of Viral Gigantism.</title>
        <authorList>
            <person name="Backstrom D."/>
            <person name="Yutin N."/>
            <person name="Jorgensen S.L."/>
            <person name="Dharamshi J."/>
            <person name="Homa F."/>
            <person name="Zaremba-Niedwiedzka K."/>
            <person name="Spang A."/>
            <person name="Wolf Y.I."/>
            <person name="Koonin E.V."/>
            <person name="Ettema T.J."/>
        </authorList>
    </citation>
    <scope>NUCLEOTIDE SEQUENCE</scope>
</reference>
<organism evidence="1">
    <name type="scientific">Marseillevirus LCMAC103</name>
    <dbReference type="NCBI Taxonomy" id="2506604"/>
    <lineage>
        <taxon>Viruses</taxon>
        <taxon>Varidnaviria</taxon>
        <taxon>Bamfordvirae</taxon>
        <taxon>Nucleocytoviricota</taxon>
        <taxon>Megaviricetes</taxon>
        <taxon>Pimascovirales</taxon>
        <taxon>Pimascovirales incertae sedis</taxon>
        <taxon>Marseilleviridae</taxon>
    </lineage>
</organism>
<protein>
    <submittedName>
        <fullName evidence="1">Uncharacterized protein</fullName>
    </submittedName>
</protein>
<evidence type="ECO:0000313" key="1">
    <source>
        <dbReference type="EMBL" id="QBK87001.1"/>
    </source>
</evidence>
<proteinExistence type="predicted"/>
<sequence length="29" mass="3176">MLDRVAARGPPAYPADILGDLVPLPRTHY</sequence>
<name>A0A481YVS5_9VIRU</name>
<accession>A0A481YVS5</accession>
<dbReference type="EMBL" id="MK500340">
    <property type="protein sequence ID" value="QBK87001.1"/>
    <property type="molecule type" value="Genomic_DNA"/>
</dbReference>